<dbReference type="OrthoDB" id="895915at2759"/>
<feature type="domain" description="Replication protein A 70 kDa DNA-binding subunit B/D first OB fold" evidence="1">
    <location>
        <begin position="5"/>
        <end position="109"/>
    </location>
</feature>
<organism evidence="2 3">
    <name type="scientific">Striga asiatica</name>
    <name type="common">Asiatic witchweed</name>
    <name type="synonym">Buchnera asiatica</name>
    <dbReference type="NCBI Taxonomy" id="4170"/>
    <lineage>
        <taxon>Eukaryota</taxon>
        <taxon>Viridiplantae</taxon>
        <taxon>Streptophyta</taxon>
        <taxon>Embryophyta</taxon>
        <taxon>Tracheophyta</taxon>
        <taxon>Spermatophyta</taxon>
        <taxon>Magnoliopsida</taxon>
        <taxon>eudicotyledons</taxon>
        <taxon>Gunneridae</taxon>
        <taxon>Pentapetalae</taxon>
        <taxon>asterids</taxon>
        <taxon>lamiids</taxon>
        <taxon>Lamiales</taxon>
        <taxon>Orobanchaceae</taxon>
        <taxon>Buchnereae</taxon>
        <taxon>Striga</taxon>
    </lineage>
</organism>
<name>A0A5A7Q695_STRAF</name>
<keyword evidence="2" id="KW-0238">DNA-binding</keyword>
<feature type="non-terminal residue" evidence="2">
    <location>
        <position position="279"/>
    </location>
</feature>
<dbReference type="Gene3D" id="2.40.50.140">
    <property type="entry name" value="Nucleic acid-binding proteins"/>
    <property type="match status" value="2"/>
</dbReference>
<dbReference type="CDD" id="cd04480">
    <property type="entry name" value="RPA1_DBD_A_like"/>
    <property type="match status" value="1"/>
</dbReference>
<gene>
    <name evidence="2" type="ORF">STAS_17446</name>
</gene>
<dbReference type="InterPro" id="IPR003871">
    <property type="entry name" value="RFA1B/D_OB_1st"/>
</dbReference>
<evidence type="ECO:0000313" key="2">
    <source>
        <dbReference type="EMBL" id="GER40769.1"/>
    </source>
</evidence>
<dbReference type="PANTHER" id="PTHR47165:SF4">
    <property type="entry name" value="OS03G0429900 PROTEIN"/>
    <property type="match status" value="1"/>
</dbReference>
<proteinExistence type="predicted"/>
<dbReference type="SUPFAM" id="SSF50249">
    <property type="entry name" value="Nucleic acid-binding proteins"/>
    <property type="match status" value="2"/>
</dbReference>
<sequence length="279" mass="32190">MASTFNSIAQINAEKETWKICVRCERVWFKFMRSQPDVRTAMEICVLDEEGDKIQAIIPKWRISKLENIIKEGSFYVLENFEILPNNDEYAPTKHPYVLKFHECTSVRPSGIVNIPRYIFNFVNFSDLASNADYSWRVFDVIAEVYGMDELVKYDRDGRQMMRIKAHLRNLSGESIDCTLWNGFAIQMAEYWNNKNWNVKKGDPVVIILQHAMVKRWGVHRTQTPLSDITNNLEGQNRTVTNITDGKRLTHDKKLLASIARTLYVGDKDDAGSSTVSAL</sequence>
<comment type="caution">
    <text evidence="2">The sequence shown here is derived from an EMBL/GenBank/DDBJ whole genome shotgun (WGS) entry which is preliminary data.</text>
</comment>
<dbReference type="Pfam" id="PF02721">
    <property type="entry name" value="DUF223"/>
    <property type="match status" value="1"/>
</dbReference>
<keyword evidence="3" id="KW-1185">Reference proteome</keyword>
<dbReference type="PANTHER" id="PTHR47165">
    <property type="entry name" value="OS03G0429900 PROTEIN"/>
    <property type="match status" value="1"/>
</dbReference>
<reference evidence="3" key="1">
    <citation type="journal article" date="2019" name="Curr. Biol.">
        <title>Genome Sequence of Striga asiatica Provides Insight into the Evolution of Plant Parasitism.</title>
        <authorList>
            <person name="Yoshida S."/>
            <person name="Kim S."/>
            <person name="Wafula E.K."/>
            <person name="Tanskanen J."/>
            <person name="Kim Y.M."/>
            <person name="Honaas L."/>
            <person name="Yang Z."/>
            <person name="Spallek T."/>
            <person name="Conn C.E."/>
            <person name="Ichihashi Y."/>
            <person name="Cheong K."/>
            <person name="Cui S."/>
            <person name="Der J.P."/>
            <person name="Gundlach H."/>
            <person name="Jiao Y."/>
            <person name="Hori C."/>
            <person name="Ishida J.K."/>
            <person name="Kasahara H."/>
            <person name="Kiba T."/>
            <person name="Kim M.S."/>
            <person name="Koo N."/>
            <person name="Laohavisit A."/>
            <person name="Lee Y.H."/>
            <person name="Lumba S."/>
            <person name="McCourt P."/>
            <person name="Mortimer J.C."/>
            <person name="Mutuku J.M."/>
            <person name="Nomura T."/>
            <person name="Sasaki-Sekimoto Y."/>
            <person name="Seto Y."/>
            <person name="Wang Y."/>
            <person name="Wakatake T."/>
            <person name="Sakakibara H."/>
            <person name="Demura T."/>
            <person name="Yamaguchi S."/>
            <person name="Yoneyama K."/>
            <person name="Manabe R.I."/>
            <person name="Nelson D.C."/>
            <person name="Schulman A.H."/>
            <person name="Timko M.P."/>
            <person name="dePamphilis C.W."/>
            <person name="Choi D."/>
            <person name="Shirasu K."/>
        </authorList>
    </citation>
    <scope>NUCLEOTIDE SEQUENCE [LARGE SCALE GENOMIC DNA]</scope>
    <source>
        <strain evidence="3">cv. UVA1</strain>
    </source>
</reference>
<accession>A0A5A7Q695</accession>
<dbReference type="AlphaFoldDB" id="A0A5A7Q695"/>
<protein>
    <submittedName>
        <fullName evidence="2">Replication protein A 70 kDa DNA-binding subunit</fullName>
    </submittedName>
</protein>
<dbReference type="EMBL" id="BKCP01005960">
    <property type="protein sequence ID" value="GER40769.1"/>
    <property type="molecule type" value="Genomic_DNA"/>
</dbReference>
<dbReference type="Proteomes" id="UP000325081">
    <property type="component" value="Unassembled WGS sequence"/>
</dbReference>
<dbReference type="InterPro" id="IPR012340">
    <property type="entry name" value="NA-bd_OB-fold"/>
</dbReference>
<evidence type="ECO:0000259" key="1">
    <source>
        <dbReference type="Pfam" id="PF02721"/>
    </source>
</evidence>
<dbReference type="GO" id="GO:0003677">
    <property type="term" value="F:DNA binding"/>
    <property type="evidence" value="ECO:0007669"/>
    <property type="project" value="UniProtKB-KW"/>
</dbReference>
<evidence type="ECO:0000313" key="3">
    <source>
        <dbReference type="Proteomes" id="UP000325081"/>
    </source>
</evidence>